<dbReference type="OrthoDB" id="5855041at2759"/>
<evidence type="ECO:0000256" key="1">
    <source>
        <dbReference type="SAM" id="MobiDB-lite"/>
    </source>
</evidence>
<accession>A0A0C2FI77</accession>
<reference evidence="2 3" key="1">
    <citation type="submission" date="2013-12" db="EMBL/GenBank/DDBJ databases">
        <title>Draft genome of the parsitic nematode Ancylostoma duodenale.</title>
        <authorList>
            <person name="Mitreva M."/>
        </authorList>
    </citation>
    <scope>NUCLEOTIDE SEQUENCE [LARGE SCALE GENOMIC DNA]</scope>
    <source>
        <strain evidence="2 3">Zhejiang</strain>
    </source>
</reference>
<dbReference type="Proteomes" id="UP000054047">
    <property type="component" value="Unassembled WGS sequence"/>
</dbReference>
<keyword evidence="3" id="KW-1185">Reference proteome</keyword>
<evidence type="ECO:0000313" key="3">
    <source>
        <dbReference type="Proteomes" id="UP000054047"/>
    </source>
</evidence>
<sequence length="174" mass="19850">PEKDGPLGFAAPEWASALEKDGIKGGIHTMVVRNFKKLREKLNEWRSYGTSVITWPVDENWTAEKNKGNLHRVCAAFDRRWKNSERVDTVRAGKRSCDCDGQQEEVDSPESSIQFYSKHAGVGNARYLYENVRLRVPSLQLPQMYAPPRTSVSRRGGMSWNEDQATPPKRSNHF</sequence>
<proteinExistence type="predicted"/>
<evidence type="ECO:0000313" key="2">
    <source>
        <dbReference type="EMBL" id="KIH44656.1"/>
    </source>
</evidence>
<dbReference type="AlphaFoldDB" id="A0A0C2FI77"/>
<organism evidence="2 3">
    <name type="scientific">Ancylostoma duodenale</name>
    <dbReference type="NCBI Taxonomy" id="51022"/>
    <lineage>
        <taxon>Eukaryota</taxon>
        <taxon>Metazoa</taxon>
        <taxon>Ecdysozoa</taxon>
        <taxon>Nematoda</taxon>
        <taxon>Chromadorea</taxon>
        <taxon>Rhabditida</taxon>
        <taxon>Rhabditina</taxon>
        <taxon>Rhabditomorpha</taxon>
        <taxon>Strongyloidea</taxon>
        <taxon>Ancylostomatidae</taxon>
        <taxon>Ancylostomatinae</taxon>
        <taxon>Ancylostoma</taxon>
    </lineage>
</organism>
<feature type="region of interest" description="Disordered" evidence="1">
    <location>
        <begin position="146"/>
        <end position="174"/>
    </location>
</feature>
<name>A0A0C2FI77_9BILA</name>
<feature type="non-terminal residue" evidence="2">
    <location>
        <position position="1"/>
    </location>
</feature>
<protein>
    <submittedName>
        <fullName evidence="2">Uncharacterized protein</fullName>
    </submittedName>
</protein>
<gene>
    <name evidence="2" type="ORF">ANCDUO_25317</name>
</gene>
<dbReference type="EMBL" id="KN776413">
    <property type="protein sequence ID" value="KIH44656.1"/>
    <property type="molecule type" value="Genomic_DNA"/>
</dbReference>